<dbReference type="InterPro" id="IPR000873">
    <property type="entry name" value="AMP-dep_synth/lig_dom"/>
</dbReference>
<feature type="binding site" evidence="6">
    <location>
        <begin position="417"/>
        <end position="422"/>
    </location>
    <ligand>
        <name>ATP</name>
        <dbReference type="ChEBI" id="CHEBI:30616"/>
    </ligand>
</feature>
<comment type="similarity">
    <text evidence="1 6">Belongs to the ATP-dependent AMP-binding enzyme family.</text>
</comment>
<name>A0ABR7L2T8_9PSEU</name>
<dbReference type="EC" id="6.2.1.1" evidence="6"/>
<dbReference type="Gene3D" id="3.40.50.12780">
    <property type="entry name" value="N-terminal domain of ligase-like"/>
    <property type="match status" value="1"/>
</dbReference>
<keyword evidence="6" id="KW-0460">Magnesium</keyword>
<dbReference type="Proteomes" id="UP000734823">
    <property type="component" value="Unassembled WGS sequence"/>
</dbReference>
<evidence type="ECO:0000256" key="5">
    <source>
        <dbReference type="ARBA" id="ARBA00022990"/>
    </source>
</evidence>
<keyword evidence="11" id="KW-1185">Reference proteome</keyword>
<dbReference type="InterPro" id="IPR032387">
    <property type="entry name" value="ACAS_N"/>
</dbReference>
<evidence type="ECO:0000313" key="10">
    <source>
        <dbReference type="EMBL" id="MBC6446995.1"/>
    </source>
</evidence>
<comment type="caution">
    <text evidence="6">Lacks conserved residue(s) required for the propagation of feature annotation.</text>
</comment>
<feature type="domain" description="AMP-dependent synthetase/ligase" evidence="7">
    <location>
        <begin position="96"/>
        <end position="484"/>
    </location>
</feature>
<feature type="binding site" evidence="6">
    <location>
        <position position="545"/>
    </location>
    <ligand>
        <name>Mg(2+)</name>
        <dbReference type="ChEBI" id="CHEBI:18420"/>
    </ligand>
</feature>
<dbReference type="InterPro" id="IPR025110">
    <property type="entry name" value="AMP-bd_C"/>
</dbReference>
<dbReference type="PROSITE" id="PS00455">
    <property type="entry name" value="AMP_BINDING"/>
    <property type="match status" value="1"/>
</dbReference>
<feature type="binding site" evidence="6">
    <location>
        <begin position="198"/>
        <end position="201"/>
    </location>
    <ligand>
        <name>CoA</name>
        <dbReference type="ChEBI" id="CHEBI:57287"/>
    </ligand>
</feature>
<feature type="binding site" evidence="6">
    <location>
        <position position="508"/>
    </location>
    <ligand>
        <name>ATP</name>
        <dbReference type="ChEBI" id="CHEBI:30616"/>
    </ligand>
</feature>
<evidence type="ECO:0000259" key="9">
    <source>
        <dbReference type="Pfam" id="PF16177"/>
    </source>
</evidence>
<dbReference type="HAMAP" id="MF_01123">
    <property type="entry name" value="Ac_CoA_synth"/>
    <property type="match status" value="1"/>
</dbReference>
<feature type="domain" description="Acetyl-coenzyme A synthetase N-terminal" evidence="9">
    <location>
        <begin position="36"/>
        <end position="88"/>
    </location>
</feature>
<feature type="domain" description="AMP-binding enzyme C-terminal" evidence="8">
    <location>
        <begin position="539"/>
        <end position="618"/>
    </location>
</feature>
<feature type="binding site" evidence="6">
    <location>
        <position position="534"/>
    </location>
    <ligand>
        <name>ATP</name>
        <dbReference type="ChEBI" id="CHEBI:30616"/>
    </ligand>
</feature>
<evidence type="ECO:0000256" key="3">
    <source>
        <dbReference type="ARBA" id="ARBA00022741"/>
    </source>
</evidence>
<feature type="binding site" evidence="6">
    <location>
        <begin position="393"/>
        <end position="395"/>
    </location>
    <ligand>
        <name>ATP</name>
        <dbReference type="ChEBI" id="CHEBI:30616"/>
    </ligand>
</feature>
<comment type="catalytic activity">
    <reaction evidence="6">
        <text>acetate + ATP + CoA = acetyl-CoA + AMP + diphosphate</text>
        <dbReference type="Rhea" id="RHEA:23176"/>
        <dbReference type="ChEBI" id="CHEBI:30089"/>
        <dbReference type="ChEBI" id="CHEBI:30616"/>
        <dbReference type="ChEBI" id="CHEBI:33019"/>
        <dbReference type="ChEBI" id="CHEBI:57287"/>
        <dbReference type="ChEBI" id="CHEBI:57288"/>
        <dbReference type="ChEBI" id="CHEBI:456215"/>
        <dbReference type="EC" id="6.2.1.1"/>
    </reaction>
</comment>
<gene>
    <name evidence="10" type="primary">acs</name>
    <name evidence="6" type="synonym">acsA</name>
    <name evidence="10" type="ORF">GPZ80_07395</name>
</gene>
<dbReference type="InterPro" id="IPR020845">
    <property type="entry name" value="AMP-binding_CS"/>
</dbReference>
<feature type="binding site" evidence="6">
    <location>
        <position position="317"/>
    </location>
    <ligand>
        <name>CoA</name>
        <dbReference type="ChEBI" id="CHEBI:57287"/>
    </ligand>
</feature>
<dbReference type="SUPFAM" id="SSF56801">
    <property type="entry name" value="Acetyl-CoA synthetase-like"/>
    <property type="match status" value="1"/>
</dbReference>
<evidence type="ECO:0000256" key="4">
    <source>
        <dbReference type="ARBA" id="ARBA00022840"/>
    </source>
</evidence>
<dbReference type="InterPro" id="IPR011904">
    <property type="entry name" value="Ac_CoA_lig"/>
</dbReference>
<keyword evidence="5 6" id="KW-0007">Acetylation</keyword>
<feature type="binding site" evidence="6">
    <location>
        <position position="547"/>
    </location>
    <ligand>
        <name>Mg(2+)</name>
        <dbReference type="ChEBI" id="CHEBI:18420"/>
    </ligand>
</feature>
<feature type="binding site" evidence="6">
    <location>
        <position position="523"/>
    </location>
    <ligand>
        <name>ATP</name>
        <dbReference type="ChEBI" id="CHEBI:30616"/>
    </ligand>
</feature>
<dbReference type="Pfam" id="PF13193">
    <property type="entry name" value="AMP-binding_C"/>
    <property type="match status" value="1"/>
</dbReference>
<feature type="modified residue" description="N6-acetyllysine" evidence="6">
    <location>
        <position position="618"/>
    </location>
</feature>
<dbReference type="PANTHER" id="PTHR24095">
    <property type="entry name" value="ACETYL-COENZYME A SYNTHETASE"/>
    <property type="match status" value="1"/>
</dbReference>
<organism evidence="10 11">
    <name type="scientific">Actinokineospora xionganensis</name>
    <dbReference type="NCBI Taxonomy" id="2684470"/>
    <lineage>
        <taxon>Bacteria</taxon>
        <taxon>Bacillati</taxon>
        <taxon>Actinomycetota</taxon>
        <taxon>Actinomycetes</taxon>
        <taxon>Pseudonocardiales</taxon>
        <taxon>Pseudonocardiaceae</taxon>
        <taxon>Actinokineospora</taxon>
    </lineage>
</organism>
<evidence type="ECO:0000256" key="6">
    <source>
        <dbReference type="HAMAP-Rule" id="MF_01123"/>
    </source>
</evidence>
<comment type="function">
    <text evidence="6">Catalyzes the conversion of acetate into acetyl-CoA (AcCoA), an essential intermediate at the junction of anabolic and catabolic pathways. AcsA undergoes a two-step reaction. In the first half reaction, AcsA combines acetate with ATP to form acetyl-adenylate (AcAMP) intermediate. In the second half reaction, it can then transfer the acetyl group from AcAMP to the sulfhydryl group of CoA, forming the product AcCoA.</text>
</comment>
<comment type="PTM">
    <text evidence="6">Acetylated. Deacetylation by the SIR2-homolog deacetylase activates the enzyme.</text>
</comment>
<dbReference type="Pfam" id="PF00501">
    <property type="entry name" value="AMP-binding"/>
    <property type="match status" value="1"/>
</dbReference>
<dbReference type="NCBIfam" id="NF001208">
    <property type="entry name" value="PRK00174.1"/>
    <property type="match status" value="1"/>
</dbReference>
<protein>
    <recommendedName>
        <fullName evidence="6">Acetyl-coenzyme A synthetase</fullName>
        <shortName evidence="6">AcCoA synthetase</shortName>
        <shortName evidence="6">Acs</shortName>
        <ecNumber evidence="6">6.2.1.1</ecNumber>
    </recommendedName>
    <alternativeName>
        <fullName evidence="6">Acetate--CoA ligase</fullName>
    </alternativeName>
    <alternativeName>
        <fullName evidence="6">Acyl-activating enzyme</fullName>
    </alternativeName>
</protein>
<evidence type="ECO:0000256" key="2">
    <source>
        <dbReference type="ARBA" id="ARBA00022598"/>
    </source>
</evidence>
<dbReference type="Gene3D" id="3.30.300.30">
    <property type="match status" value="1"/>
</dbReference>
<dbReference type="CDD" id="cd05966">
    <property type="entry name" value="ACS"/>
    <property type="match status" value="1"/>
</dbReference>
<dbReference type="Pfam" id="PF16177">
    <property type="entry name" value="ACAS_N"/>
    <property type="match status" value="1"/>
</dbReference>
<feature type="binding site" evidence="6">
    <location>
        <position position="550"/>
    </location>
    <ligand>
        <name>Mg(2+)</name>
        <dbReference type="ChEBI" id="CHEBI:18420"/>
    </ligand>
</feature>
<dbReference type="PANTHER" id="PTHR24095:SF14">
    <property type="entry name" value="ACETYL-COENZYME A SYNTHETASE 1"/>
    <property type="match status" value="1"/>
</dbReference>
<dbReference type="InterPro" id="IPR045851">
    <property type="entry name" value="AMP-bd_C_sf"/>
</dbReference>
<accession>A0ABR7L2T8</accession>
<evidence type="ECO:0000259" key="8">
    <source>
        <dbReference type="Pfam" id="PF13193"/>
    </source>
</evidence>
<keyword evidence="4 6" id="KW-0067">ATP-binding</keyword>
<dbReference type="GO" id="GO:0003987">
    <property type="term" value="F:acetate-CoA ligase activity"/>
    <property type="evidence" value="ECO:0007669"/>
    <property type="project" value="UniProtKB-EC"/>
</dbReference>
<feature type="binding site" evidence="6">
    <location>
        <position position="341"/>
    </location>
    <ligand>
        <name>CoA</name>
        <dbReference type="ChEBI" id="CHEBI:57287"/>
    </ligand>
</feature>
<dbReference type="EMBL" id="JABVED010000003">
    <property type="protein sequence ID" value="MBC6446995.1"/>
    <property type="molecule type" value="Genomic_DNA"/>
</dbReference>
<dbReference type="InterPro" id="IPR042099">
    <property type="entry name" value="ANL_N_sf"/>
</dbReference>
<keyword evidence="2 6" id="KW-0436">Ligase</keyword>
<dbReference type="NCBIfam" id="TIGR02188">
    <property type="entry name" value="Ac_CoA_lig_AcsA"/>
    <property type="match status" value="1"/>
</dbReference>
<feature type="binding site" evidence="6">
    <location>
        <position position="531"/>
    </location>
    <ligand>
        <name>CoA</name>
        <dbReference type="ChEBI" id="CHEBI:57287"/>
    </ligand>
</feature>
<proteinExistence type="inferred from homology"/>
<keyword evidence="3 6" id="KW-0547">Nucleotide-binding</keyword>
<keyword evidence="6" id="KW-0479">Metal-binding</keyword>
<sequence>MTEQSGQSPALDNLSTESRAFPPSAEFAAQANASAQWYADADADRDAFWTKQAERLTWASKWSKVVDWDDAPFAKWFVGGQLNVAYNCVDRHVEAGLGDRVAINWVGEPGDSVTITYADLQRNVSKAANALAELGLDAGDRVAIQMPMLPEAIYSMLACARLGLVHSVVFGGFSPTALRSRIDDAQARLLITSDGQYRRGKPAPMKESTDEATAETPSIEHVLVVRRTGAEIPWTEGRDLWWHDVVDKQPETHTPEAFDAEHPLFILYTSGTTGKPKGILHSSGGYLTQAAYTHNAVFDLKPETDVYWCTADIGWITGHTYIVYGPLANGATQVVYEGTPNTPHEGRHFEIIQQHGVTIYYTAPTLIRTFMKWGEQIPAGYDLSSLRLLGSVGEPINPEAWIWYRKHIGGDRIPIVDTWWQTETGAIMISPLPGVTEAKPGSAQRPLPGITAAIVDEAGKQVRAGGGGYLVLTQPWPSMLRGIWGDEERFRETYWSRFADEGFYFAGDGAKYDADGDIWLLGRIDDVMNVSGHRISTTEVESALVSHPTVAEAAVVGATDATTGQGIVAFVILRNRPEGTPEAAVSELRDHVAKEIGPIAKPRQILVVTELPKTRSGKIMRRLLRDIAENREIGDTTTLADSAVMNLITEGLSNKPSED</sequence>
<comment type="cofactor">
    <cofactor evidence="6">
        <name>Mg(2+)</name>
        <dbReference type="ChEBI" id="CHEBI:18420"/>
    </cofactor>
</comment>
<evidence type="ECO:0000313" key="11">
    <source>
        <dbReference type="Proteomes" id="UP000734823"/>
    </source>
</evidence>
<reference evidence="10 11" key="1">
    <citation type="submission" date="2020-06" db="EMBL/GenBank/DDBJ databases">
        <title>Actinokineospora xiongansis sp. nov., isolated from soil of Baiyangdian.</title>
        <authorList>
            <person name="Zhang X."/>
        </authorList>
    </citation>
    <scope>NUCLEOTIDE SEQUENCE [LARGE SCALE GENOMIC DNA]</scope>
    <source>
        <strain evidence="10 11">HBU206404</strain>
    </source>
</reference>
<dbReference type="RefSeq" id="WP_187219386.1">
    <property type="nucleotide sequence ID" value="NZ_JABVED010000003.1"/>
</dbReference>
<evidence type="ECO:0000259" key="7">
    <source>
        <dbReference type="Pfam" id="PF00501"/>
    </source>
</evidence>
<evidence type="ECO:0000256" key="1">
    <source>
        <dbReference type="ARBA" id="ARBA00006432"/>
    </source>
</evidence>
<comment type="caution">
    <text evidence="10">The sequence shown here is derived from an EMBL/GenBank/DDBJ whole genome shotgun (WGS) entry which is preliminary data.</text>
</comment>